<accession>A0A6I4I1L3</accession>
<dbReference type="KEGG" id="mgik:GO620_003645"/>
<evidence type="ECO:0000313" key="1">
    <source>
        <dbReference type="EMBL" id="QQL50560.1"/>
    </source>
</evidence>
<protein>
    <submittedName>
        <fullName evidence="1">Uncharacterized protein</fullName>
    </submittedName>
</protein>
<organism evidence="1 2">
    <name type="scientific">Mucilaginibacter ginkgonis</name>
    <dbReference type="NCBI Taxonomy" id="2682091"/>
    <lineage>
        <taxon>Bacteria</taxon>
        <taxon>Pseudomonadati</taxon>
        <taxon>Bacteroidota</taxon>
        <taxon>Sphingobacteriia</taxon>
        <taxon>Sphingobacteriales</taxon>
        <taxon>Sphingobacteriaceae</taxon>
        <taxon>Mucilaginibacter</taxon>
    </lineage>
</organism>
<evidence type="ECO:0000313" key="2">
    <source>
        <dbReference type="Proteomes" id="UP000429232"/>
    </source>
</evidence>
<sequence length="144" mass="16951">METIVIADDVILKDLVNEKTRRKAFGQLLAKYQQQIYFFIRHQGLDHEDTDEVTQDVFLTIYRNVSALKLLDELDWIIYGFAAEACKKYFKLKPLEEWLPTMTAHLKQKGFSFKNIAFRLELPLKEVKYAYHTFLSKQTAVQNA</sequence>
<dbReference type="AlphaFoldDB" id="A0A6I4I1L3"/>
<name>A0A6I4I1L3_9SPHI</name>
<dbReference type="Proteomes" id="UP000429232">
    <property type="component" value="Chromosome"/>
</dbReference>
<dbReference type="SUPFAM" id="SSF88946">
    <property type="entry name" value="Sigma2 domain of RNA polymerase sigma factors"/>
    <property type="match status" value="1"/>
</dbReference>
<proteinExistence type="predicted"/>
<dbReference type="RefSeq" id="WP_157526434.1">
    <property type="nucleotide sequence ID" value="NZ_CP066775.1"/>
</dbReference>
<keyword evidence="2" id="KW-1185">Reference proteome</keyword>
<dbReference type="GO" id="GO:0006352">
    <property type="term" value="P:DNA-templated transcription initiation"/>
    <property type="evidence" value="ECO:0007669"/>
    <property type="project" value="InterPro"/>
</dbReference>
<dbReference type="GO" id="GO:0003700">
    <property type="term" value="F:DNA-binding transcription factor activity"/>
    <property type="evidence" value="ECO:0007669"/>
    <property type="project" value="InterPro"/>
</dbReference>
<reference evidence="1 2" key="1">
    <citation type="submission" date="2020-12" db="EMBL/GenBank/DDBJ databases">
        <title>HMF7856_wgs.fasta genome submission.</title>
        <authorList>
            <person name="Kang H."/>
            <person name="Kim H."/>
            <person name="Joh K."/>
        </authorList>
    </citation>
    <scope>NUCLEOTIDE SEQUENCE [LARGE SCALE GENOMIC DNA]</scope>
    <source>
        <strain evidence="1 2">HMF7856</strain>
    </source>
</reference>
<dbReference type="EMBL" id="CP066775">
    <property type="protein sequence ID" value="QQL50560.1"/>
    <property type="molecule type" value="Genomic_DNA"/>
</dbReference>
<dbReference type="Gene3D" id="1.10.1740.10">
    <property type="match status" value="1"/>
</dbReference>
<gene>
    <name evidence="1" type="ORF">GO620_003645</name>
</gene>
<dbReference type="InterPro" id="IPR013325">
    <property type="entry name" value="RNA_pol_sigma_r2"/>
</dbReference>